<dbReference type="RefSeq" id="WP_110986054.1">
    <property type="nucleotide sequence ID" value="NZ_CAWNWM010000005.1"/>
</dbReference>
<dbReference type="EMBL" id="PQWO01000005">
    <property type="protein sequence ID" value="PZD73521.1"/>
    <property type="molecule type" value="Genomic_DNA"/>
</dbReference>
<dbReference type="PANTHER" id="PTHR44858:SF1">
    <property type="entry name" value="UDP-N-ACETYLGLUCOSAMINE--PEPTIDE N-ACETYLGLUCOSAMINYLTRANSFERASE SPINDLY-RELATED"/>
    <property type="match status" value="1"/>
</dbReference>
<keyword evidence="2" id="KW-0802">TPR repeat</keyword>
<evidence type="ECO:0000313" key="6">
    <source>
        <dbReference type="Proteomes" id="UP000248857"/>
    </source>
</evidence>
<dbReference type="OrthoDB" id="421195at2"/>
<name>A0A2W1JY66_9CYAN</name>
<keyword evidence="3" id="KW-0175">Coiled coil</keyword>
<feature type="compositionally biased region" description="Low complexity" evidence="4">
    <location>
        <begin position="283"/>
        <end position="295"/>
    </location>
</feature>
<accession>A0A2W1JY66</accession>
<evidence type="ECO:0000256" key="4">
    <source>
        <dbReference type="SAM" id="MobiDB-lite"/>
    </source>
</evidence>
<feature type="region of interest" description="Disordered" evidence="4">
    <location>
        <begin position="283"/>
        <end position="309"/>
    </location>
</feature>
<keyword evidence="1" id="KW-0677">Repeat</keyword>
<evidence type="ECO:0000256" key="3">
    <source>
        <dbReference type="SAM" id="Coils"/>
    </source>
</evidence>
<evidence type="ECO:0000256" key="2">
    <source>
        <dbReference type="ARBA" id="ARBA00022803"/>
    </source>
</evidence>
<dbReference type="Pfam" id="PF13414">
    <property type="entry name" value="TPR_11"/>
    <property type="match status" value="1"/>
</dbReference>
<sequence length="309" mass="34540">MQHLLNAQAEAKRSHWLNHVEMISVVGSVGGAIASAVTNQVVFASIPLSLTATLHLANRRRLTESAGQVRQLMIAQISQQDQERKAQIETLTQNGQKRKDAIATLTQQDEDKQLSIEAITKQNQAQQNALETMNEKLEILEEHEVALVKKTEELQADSDSLREKEQSLATALEQLHQIDLFTQIIRATPRDATLYYRRGLVRGSLCRLDDQRIAIDDYSQAIALDPDYADAYFQRGALRGTIDEKKHAVADLRIAAKLYFEAGDLEHYDEAMSLSQEQHELAPAAVEMEPEAPSESQSDEPLVIGSLFD</sequence>
<evidence type="ECO:0000313" key="5">
    <source>
        <dbReference type="EMBL" id="PZD73521.1"/>
    </source>
</evidence>
<gene>
    <name evidence="5" type="ORF">C1752_02093</name>
</gene>
<dbReference type="InterPro" id="IPR050498">
    <property type="entry name" value="Ycf3"/>
</dbReference>
<protein>
    <submittedName>
        <fullName evidence="5">Photosystem II assembly protein</fullName>
    </submittedName>
</protein>
<evidence type="ECO:0000256" key="1">
    <source>
        <dbReference type="ARBA" id="ARBA00022737"/>
    </source>
</evidence>
<dbReference type="InterPro" id="IPR011990">
    <property type="entry name" value="TPR-like_helical_dom_sf"/>
</dbReference>
<dbReference type="SUPFAM" id="SSF48452">
    <property type="entry name" value="TPR-like"/>
    <property type="match status" value="1"/>
</dbReference>
<reference evidence="5 6" key="1">
    <citation type="journal article" date="2018" name="Sci. Rep.">
        <title>A novel species of the marine cyanobacterium Acaryochloris with a unique pigment content and lifestyle.</title>
        <authorList>
            <person name="Partensky F."/>
            <person name="Six C."/>
            <person name="Ratin M."/>
            <person name="Garczarek L."/>
            <person name="Vaulot D."/>
            <person name="Probert I."/>
            <person name="Calteau A."/>
            <person name="Gourvil P."/>
            <person name="Marie D."/>
            <person name="Grebert T."/>
            <person name="Bouchier C."/>
            <person name="Le Panse S."/>
            <person name="Gachenot M."/>
            <person name="Rodriguez F."/>
            <person name="Garrido J.L."/>
        </authorList>
    </citation>
    <scope>NUCLEOTIDE SEQUENCE [LARGE SCALE GENOMIC DNA]</scope>
    <source>
        <strain evidence="5 6">RCC1774</strain>
    </source>
</reference>
<keyword evidence="6" id="KW-1185">Reference proteome</keyword>
<feature type="coiled-coil region" evidence="3">
    <location>
        <begin position="116"/>
        <end position="150"/>
    </location>
</feature>
<proteinExistence type="predicted"/>
<organism evidence="5 6">
    <name type="scientific">Acaryochloris thomasi RCC1774</name>
    <dbReference type="NCBI Taxonomy" id="1764569"/>
    <lineage>
        <taxon>Bacteria</taxon>
        <taxon>Bacillati</taxon>
        <taxon>Cyanobacteriota</taxon>
        <taxon>Cyanophyceae</taxon>
        <taxon>Acaryochloridales</taxon>
        <taxon>Acaryochloridaceae</taxon>
        <taxon>Acaryochloris</taxon>
        <taxon>Acaryochloris thomasi</taxon>
    </lineage>
</organism>
<comment type="caution">
    <text evidence="5">The sequence shown here is derived from an EMBL/GenBank/DDBJ whole genome shotgun (WGS) entry which is preliminary data.</text>
</comment>
<dbReference type="PANTHER" id="PTHR44858">
    <property type="entry name" value="TETRATRICOPEPTIDE REPEAT PROTEIN 6"/>
    <property type="match status" value="1"/>
</dbReference>
<dbReference type="Proteomes" id="UP000248857">
    <property type="component" value="Unassembled WGS sequence"/>
</dbReference>
<dbReference type="AlphaFoldDB" id="A0A2W1JY66"/>
<dbReference type="Gene3D" id="1.25.40.10">
    <property type="entry name" value="Tetratricopeptide repeat domain"/>
    <property type="match status" value="1"/>
</dbReference>